<organism evidence="1 2">
    <name type="scientific">Paraburkholderia tuberum</name>
    <dbReference type="NCBI Taxonomy" id="157910"/>
    <lineage>
        <taxon>Bacteria</taxon>
        <taxon>Pseudomonadati</taxon>
        <taxon>Pseudomonadota</taxon>
        <taxon>Betaproteobacteria</taxon>
        <taxon>Burkholderiales</taxon>
        <taxon>Burkholderiaceae</taxon>
        <taxon>Paraburkholderia</taxon>
    </lineage>
</organism>
<gene>
    <name evidence="1" type="ORF">SAMN05445850_7033</name>
</gene>
<dbReference type="AlphaFoldDB" id="A0A1H1KD36"/>
<reference evidence="2" key="1">
    <citation type="submission" date="2016-10" db="EMBL/GenBank/DDBJ databases">
        <authorList>
            <person name="Varghese N."/>
            <person name="Submissions S."/>
        </authorList>
    </citation>
    <scope>NUCLEOTIDE SEQUENCE [LARGE SCALE GENOMIC DNA]</scope>
    <source>
        <strain evidence="2">DUS833</strain>
    </source>
</reference>
<dbReference type="RefSeq" id="WP_090811324.1">
    <property type="nucleotide sequence ID" value="NZ_FNKX01000003.1"/>
</dbReference>
<evidence type="ECO:0000313" key="2">
    <source>
        <dbReference type="Proteomes" id="UP000199365"/>
    </source>
</evidence>
<name>A0A1H1KD36_9BURK</name>
<dbReference type="EMBL" id="FNKX01000003">
    <property type="protein sequence ID" value="SDR59947.1"/>
    <property type="molecule type" value="Genomic_DNA"/>
</dbReference>
<proteinExistence type="predicted"/>
<keyword evidence="2" id="KW-1185">Reference proteome</keyword>
<evidence type="ECO:0000313" key="1">
    <source>
        <dbReference type="EMBL" id="SDR59947.1"/>
    </source>
</evidence>
<dbReference type="STRING" id="157910.SAMN05445850_7033"/>
<dbReference type="Proteomes" id="UP000199365">
    <property type="component" value="Unassembled WGS sequence"/>
</dbReference>
<sequence length="92" mass="10426">MSLNAEQLDFAANLLRTAPTLRDAAAQWHERYPEVRTMHVSATVMRDETAALRFGVRSIYFAISAGYYRTITQRPEEADGLILTEDKAHGNR</sequence>
<accession>A0A1H1KD36</accession>
<protein>
    <submittedName>
        <fullName evidence="1">Uncharacterized protein</fullName>
    </submittedName>
</protein>